<comment type="caution">
    <text evidence="1">The sequence shown here is derived from an EMBL/GenBank/DDBJ whole genome shotgun (WGS) entry which is preliminary data.</text>
</comment>
<accession>A0AAD8M5I1</accession>
<dbReference type="PANTHER" id="PTHR35461:SF1">
    <property type="entry name" value="LOW PROTEIN: ATP-DEPENDENT RNA HELICASE-LIKE PROTEIN"/>
    <property type="match status" value="1"/>
</dbReference>
<dbReference type="Proteomes" id="UP001237642">
    <property type="component" value="Unassembled WGS sequence"/>
</dbReference>
<keyword evidence="2" id="KW-1185">Reference proteome</keyword>
<protein>
    <submittedName>
        <fullName evidence="1">Uncharacterized protein</fullName>
    </submittedName>
</protein>
<dbReference type="EMBL" id="JAUIZM010000010">
    <property type="protein sequence ID" value="KAK1360167.1"/>
    <property type="molecule type" value="Genomic_DNA"/>
</dbReference>
<organism evidence="1 2">
    <name type="scientific">Heracleum sosnowskyi</name>
    <dbReference type="NCBI Taxonomy" id="360622"/>
    <lineage>
        <taxon>Eukaryota</taxon>
        <taxon>Viridiplantae</taxon>
        <taxon>Streptophyta</taxon>
        <taxon>Embryophyta</taxon>
        <taxon>Tracheophyta</taxon>
        <taxon>Spermatophyta</taxon>
        <taxon>Magnoliopsida</taxon>
        <taxon>eudicotyledons</taxon>
        <taxon>Gunneridae</taxon>
        <taxon>Pentapetalae</taxon>
        <taxon>asterids</taxon>
        <taxon>campanulids</taxon>
        <taxon>Apiales</taxon>
        <taxon>Apiaceae</taxon>
        <taxon>Apioideae</taxon>
        <taxon>apioid superclade</taxon>
        <taxon>Tordylieae</taxon>
        <taxon>Tordyliinae</taxon>
        <taxon>Heracleum</taxon>
    </lineage>
</organism>
<evidence type="ECO:0000313" key="1">
    <source>
        <dbReference type="EMBL" id="KAK1360167.1"/>
    </source>
</evidence>
<reference evidence="1" key="1">
    <citation type="submission" date="2023-02" db="EMBL/GenBank/DDBJ databases">
        <title>Genome of toxic invasive species Heracleum sosnowskyi carries increased number of genes despite the absence of recent whole-genome duplications.</title>
        <authorList>
            <person name="Schelkunov M."/>
            <person name="Shtratnikova V."/>
            <person name="Makarenko M."/>
            <person name="Klepikova A."/>
            <person name="Omelchenko D."/>
            <person name="Novikova G."/>
            <person name="Obukhova E."/>
            <person name="Bogdanov V."/>
            <person name="Penin A."/>
            <person name="Logacheva M."/>
        </authorList>
    </citation>
    <scope>NUCLEOTIDE SEQUENCE</scope>
    <source>
        <strain evidence="1">Hsosn_3</strain>
        <tissue evidence="1">Leaf</tissue>
    </source>
</reference>
<sequence length="155" mass="18440">MQHPEKLYADFFQKRKPGCHNFMLKKKKNGITAHRRVVVHEQHIVVKTIQEVKIKEEKKTARSQEKIRGGFVGPTARERSYILAKKIRELEMLDAYNMDHVFDVHELLHHYSHLTCPVYLDIVDRFFVNMYPDLFLPQPSVHVKKPMRKLHTVKL</sequence>
<dbReference type="PANTHER" id="PTHR35461">
    <property type="entry name" value="BNAANNG14610D PROTEIN"/>
    <property type="match status" value="1"/>
</dbReference>
<gene>
    <name evidence="1" type="ORF">POM88_044641</name>
</gene>
<reference evidence="1" key="2">
    <citation type="submission" date="2023-05" db="EMBL/GenBank/DDBJ databases">
        <authorList>
            <person name="Schelkunov M.I."/>
        </authorList>
    </citation>
    <scope>NUCLEOTIDE SEQUENCE</scope>
    <source>
        <strain evidence="1">Hsosn_3</strain>
        <tissue evidence="1">Leaf</tissue>
    </source>
</reference>
<evidence type="ECO:0000313" key="2">
    <source>
        <dbReference type="Proteomes" id="UP001237642"/>
    </source>
</evidence>
<name>A0AAD8M5I1_9APIA</name>
<proteinExistence type="predicted"/>
<dbReference type="AlphaFoldDB" id="A0AAD8M5I1"/>